<keyword evidence="1" id="KW-0479">Metal-binding</keyword>
<dbReference type="InterPro" id="IPR017896">
    <property type="entry name" value="4Fe4S_Fe-S-bd"/>
</dbReference>
<dbReference type="RefSeq" id="WP_289269646.1">
    <property type="nucleotide sequence ID" value="NZ_OX365700.1"/>
</dbReference>
<evidence type="ECO:0000313" key="6">
    <source>
        <dbReference type="Proteomes" id="UP001179121"/>
    </source>
</evidence>
<dbReference type="PROSITE" id="PS51379">
    <property type="entry name" value="4FE4S_FER_2"/>
    <property type="match status" value="3"/>
</dbReference>
<dbReference type="Proteomes" id="UP001179121">
    <property type="component" value="Chromosome"/>
</dbReference>
<keyword evidence="3" id="KW-0411">Iron-sulfur</keyword>
<dbReference type="GO" id="GO:0046872">
    <property type="term" value="F:metal ion binding"/>
    <property type="evidence" value="ECO:0007669"/>
    <property type="project" value="UniProtKB-KW"/>
</dbReference>
<organism evidence="5 6">
    <name type="scientific">Nitrospira tepida</name>
    <dbReference type="NCBI Taxonomy" id="2973512"/>
    <lineage>
        <taxon>Bacteria</taxon>
        <taxon>Pseudomonadati</taxon>
        <taxon>Nitrospirota</taxon>
        <taxon>Nitrospiria</taxon>
        <taxon>Nitrospirales</taxon>
        <taxon>Nitrospiraceae</taxon>
        <taxon>Nitrospira</taxon>
    </lineage>
</organism>
<dbReference type="AlphaFoldDB" id="A0AA86T9P5"/>
<evidence type="ECO:0000256" key="2">
    <source>
        <dbReference type="ARBA" id="ARBA00023004"/>
    </source>
</evidence>
<accession>A0AA86T9P5</accession>
<feature type="domain" description="4Fe-4S ferredoxin-type" evidence="4">
    <location>
        <begin position="164"/>
        <end position="195"/>
    </location>
</feature>
<evidence type="ECO:0000259" key="4">
    <source>
        <dbReference type="PROSITE" id="PS51379"/>
    </source>
</evidence>
<evidence type="ECO:0000256" key="3">
    <source>
        <dbReference type="ARBA" id="ARBA00023014"/>
    </source>
</evidence>
<dbReference type="PANTHER" id="PTHR43122:SF1">
    <property type="entry name" value="IRON-SULFUR-BINDING PROTEIN"/>
    <property type="match status" value="1"/>
</dbReference>
<dbReference type="InterPro" id="IPR017900">
    <property type="entry name" value="4Fe4S_Fe_S_CS"/>
</dbReference>
<proteinExistence type="predicted"/>
<gene>
    <name evidence="5" type="ORF">DNFV4_03328</name>
</gene>
<evidence type="ECO:0000256" key="1">
    <source>
        <dbReference type="ARBA" id="ARBA00022723"/>
    </source>
</evidence>
<evidence type="ECO:0000313" key="5">
    <source>
        <dbReference type="EMBL" id="CAI4032898.1"/>
    </source>
</evidence>
<dbReference type="CDD" id="cd16373">
    <property type="entry name" value="DMSOR_beta_like"/>
    <property type="match status" value="1"/>
</dbReference>
<protein>
    <submittedName>
        <fullName evidence="5">NapG-like ferredoxin</fullName>
    </submittedName>
</protein>
<feature type="domain" description="4Fe-4S ferredoxin-type" evidence="4">
    <location>
        <begin position="130"/>
        <end position="162"/>
    </location>
</feature>
<dbReference type="Gene3D" id="3.30.70.20">
    <property type="match status" value="2"/>
</dbReference>
<dbReference type="Pfam" id="PF12838">
    <property type="entry name" value="Fer4_7"/>
    <property type="match status" value="2"/>
</dbReference>
<reference evidence="5" key="1">
    <citation type="submission" date="2022-10" db="EMBL/GenBank/DDBJ databases">
        <authorList>
            <person name="Koch H."/>
        </authorList>
    </citation>
    <scope>NUCLEOTIDE SEQUENCE</scope>
    <source>
        <strain evidence="5">DNF</strain>
    </source>
</reference>
<keyword evidence="6" id="KW-1185">Reference proteome</keyword>
<dbReference type="EMBL" id="OX365700">
    <property type="protein sequence ID" value="CAI4032898.1"/>
    <property type="molecule type" value="Genomic_DNA"/>
</dbReference>
<dbReference type="PANTHER" id="PTHR43122">
    <property type="entry name" value="FERREDOXIN SUBUNIT OF PYRUVATE:FLAVODOXIN OXIDOREDUCTASE-RELATED"/>
    <property type="match status" value="1"/>
</dbReference>
<dbReference type="PROSITE" id="PS00198">
    <property type="entry name" value="4FE4S_FER_1"/>
    <property type="match status" value="1"/>
</dbReference>
<dbReference type="KEGG" id="nti:DNFV4_03328"/>
<name>A0AA86T9P5_9BACT</name>
<sequence length="202" mass="22075">MARVMAAKDEYGRRQFFKDSVVSIARAAYEFKKQSDVKPQPVAAPAPPRPDFLRPPGAVEEALFLERCTRCQDCAKACPHGSIGFHTGDGTPVIYPDQAPCYLCDDTPCIQSCATDALLTLADRAEVRMGLAVVSHRFCTAGQGCHACVSQCPMHALEMDFETMRLHVLDDRCVGCGICEHICKSVNDKVAIKVYPPRVPAS</sequence>
<keyword evidence="2" id="KW-0408">Iron</keyword>
<dbReference type="GO" id="GO:0051536">
    <property type="term" value="F:iron-sulfur cluster binding"/>
    <property type="evidence" value="ECO:0007669"/>
    <property type="project" value="UniProtKB-KW"/>
</dbReference>
<feature type="domain" description="4Fe-4S ferredoxin-type" evidence="4">
    <location>
        <begin position="59"/>
        <end position="88"/>
    </location>
</feature>
<dbReference type="SUPFAM" id="SSF54862">
    <property type="entry name" value="4Fe-4S ferredoxins"/>
    <property type="match status" value="1"/>
</dbReference>